<dbReference type="InterPro" id="IPR000874">
    <property type="entry name" value="Bombesin"/>
</dbReference>
<evidence type="ECO:0000256" key="5">
    <source>
        <dbReference type="SAM" id="Phobius"/>
    </source>
</evidence>
<evidence type="ECO:0000256" key="4">
    <source>
        <dbReference type="ARBA" id="ARBA00022815"/>
    </source>
</evidence>
<dbReference type="PANTHER" id="PTHR16866">
    <property type="entry name" value="GASTRIN-RELEASING PEPTIDE"/>
    <property type="match status" value="1"/>
</dbReference>
<comment type="similarity">
    <text evidence="2">Belongs to the bombesin/neuromedin-B/ranatensin family.</text>
</comment>
<organism evidence="6 7">
    <name type="scientific">Echeneis naucrates</name>
    <name type="common">Live sharksucker</name>
    <dbReference type="NCBI Taxonomy" id="173247"/>
    <lineage>
        <taxon>Eukaryota</taxon>
        <taxon>Metazoa</taxon>
        <taxon>Chordata</taxon>
        <taxon>Craniata</taxon>
        <taxon>Vertebrata</taxon>
        <taxon>Euteleostomi</taxon>
        <taxon>Actinopterygii</taxon>
        <taxon>Neopterygii</taxon>
        <taxon>Teleostei</taxon>
        <taxon>Neoteleostei</taxon>
        <taxon>Acanthomorphata</taxon>
        <taxon>Carangaria</taxon>
        <taxon>Carangiformes</taxon>
        <taxon>Echeneidae</taxon>
        <taxon>Echeneis</taxon>
    </lineage>
</organism>
<keyword evidence="4" id="KW-0027">Amidation</keyword>
<dbReference type="Ensembl" id="ENSENLT00000030558.1">
    <property type="protein sequence ID" value="ENSENLP00000029683.1"/>
    <property type="gene ID" value="ENSENLG00000013213.1"/>
</dbReference>
<dbReference type="Pfam" id="PF02044">
    <property type="entry name" value="Bombesin"/>
    <property type="match status" value="1"/>
</dbReference>
<dbReference type="GO" id="GO:0007218">
    <property type="term" value="P:neuropeptide signaling pathway"/>
    <property type="evidence" value="ECO:0007669"/>
    <property type="project" value="InterPro"/>
</dbReference>
<dbReference type="GO" id="GO:0031710">
    <property type="term" value="F:neuromedin B receptor binding"/>
    <property type="evidence" value="ECO:0007669"/>
    <property type="project" value="TreeGrafter"/>
</dbReference>
<evidence type="ECO:0000256" key="1">
    <source>
        <dbReference type="ARBA" id="ARBA00004613"/>
    </source>
</evidence>
<sequence>MRSQPQTDDFIAGLLSSFILISYFAMTSSMMLDLTELKNKVSKLKVNPRGNLWATGHFMGKKSVVDGSFLESAFEDVPAEVRVLGAWSGRVDDLLKAGRQTQHKQLVDILPEAALWRRLLVVLGPALRVLYPG</sequence>
<dbReference type="AlphaFoldDB" id="A0A665VD44"/>
<evidence type="ECO:0000256" key="3">
    <source>
        <dbReference type="ARBA" id="ARBA00022525"/>
    </source>
</evidence>
<reference evidence="6" key="2">
    <citation type="submission" date="2025-08" db="UniProtKB">
        <authorList>
            <consortium name="Ensembl"/>
        </authorList>
    </citation>
    <scope>IDENTIFICATION</scope>
</reference>
<name>A0A665VD44_ECHNA</name>
<dbReference type="GO" id="GO:0005576">
    <property type="term" value="C:extracellular region"/>
    <property type="evidence" value="ECO:0007669"/>
    <property type="project" value="UniProtKB-SubCell"/>
</dbReference>
<dbReference type="Proteomes" id="UP000472264">
    <property type="component" value="Chromosome 16"/>
</dbReference>
<evidence type="ECO:0000256" key="2">
    <source>
        <dbReference type="ARBA" id="ARBA00010012"/>
    </source>
</evidence>
<protein>
    <recommendedName>
        <fullName evidence="8">Neuromedin Bb</fullName>
    </recommendedName>
</protein>
<dbReference type="PROSITE" id="PS00257">
    <property type="entry name" value="BOMBESIN"/>
    <property type="match status" value="1"/>
</dbReference>
<dbReference type="GO" id="GO:0005184">
    <property type="term" value="F:neuropeptide hormone activity"/>
    <property type="evidence" value="ECO:0007669"/>
    <property type="project" value="TreeGrafter"/>
</dbReference>
<keyword evidence="7" id="KW-1185">Reference proteome</keyword>
<dbReference type="GO" id="GO:0046887">
    <property type="term" value="P:positive regulation of hormone secretion"/>
    <property type="evidence" value="ECO:0007669"/>
    <property type="project" value="TreeGrafter"/>
</dbReference>
<keyword evidence="5" id="KW-1133">Transmembrane helix</keyword>
<dbReference type="InParanoid" id="A0A665VD44"/>
<dbReference type="GO" id="GO:0043005">
    <property type="term" value="C:neuron projection"/>
    <property type="evidence" value="ECO:0007669"/>
    <property type="project" value="TreeGrafter"/>
</dbReference>
<keyword evidence="5" id="KW-0812">Transmembrane</keyword>
<reference evidence="6" key="3">
    <citation type="submission" date="2025-09" db="UniProtKB">
        <authorList>
            <consortium name="Ensembl"/>
        </authorList>
    </citation>
    <scope>IDENTIFICATION</scope>
</reference>
<comment type="subcellular location">
    <subcellularLocation>
        <location evidence="1">Secreted</location>
    </subcellularLocation>
</comment>
<evidence type="ECO:0000313" key="6">
    <source>
        <dbReference type="Ensembl" id="ENSENLP00000029683.1"/>
    </source>
</evidence>
<dbReference type="PANTHER" id="PTHR16866:SF3">
    <property type="entry name" value="NEUROMEDIN-B"/>
    <property type="match status" value="1"/>
</dbReference>
<evidence type="ECO:0008006" key="8">
    <source>
        <dbReference type="Google" id="ProtNLM"/>
    </source>
</evidence>
<keyword evidence="3" id="KW-0964">Secreted</keyword>
<accession>A0A665VD44</accession>
<keyword evidence="5" id="KW-0472">Membrane</keyword>
<evidence type="ECO:0000313" key="7">
    <source>
        <dbReference type="Proteomes" id="UP000472264"/>
    </source>
</evidence>
<feature type="transmembrane region" description="Helical" evidence="5">
    <location>
        <begin position="12"/>
        <end position="35"/>
    </location>
</feature>
<proteinExistence type="inferred from homology"/>
<reference evidence="6" key="1">
    <citation type="submission" date="2021-04" db="EMBL/GenBank/DDBJ databases">
        <authorList>
            <consortium name="Wellcome Sanger Institute Data Sharing"/>
        </authorList>
    </citation>
    <scope>NUCLEOTIDE SEQUENCE [LARGE SCALE GENOMIC DNA]</scope>
</reference>